<evidence type="ECO:0000256" key="1">
    <source>
        <dbReference type="SAM" id="MobiDB-lite"/>
    </source>
</evidence>
<dbReference type="AlphaFoldDB" id="A0A836BNQ1"/>
<dbReference type="PROSITE" id="PS50011">
    <property type="entry name" value="PROTEIN_KINASE_DOM"/>
    <property type="match status" value="1"/>
</dbReference>
<feature type="transmembrane region" description="Helical" evidence="2">
    <location>
        <begin position="40"/>
        <end position="60"/>
    </location>
</feature>
<proteinExistence type="predicted"/>
<dbReference type="InterPro" id="IPR051681">
    <property type="entry name" value="Ser/Thr_Kinases-Pseudokinases"/>
</dbReference>
<dbReference type="InterPro" id="IPR000719">
    <property type="entry name" value="Prot_kinase_dom"/>
</dbReference>
<feature type="region of interest" description="Disordered" evidence="1">
    <location>
        <begin position="243"/>
        <end position="271"/>
    </location>
</feature>
<evidence type="ECO:0000313" key="4">
    <source>
        <dbReference type="EMBL" id="KAG2481959.1"/>
    </source>
</evidence>
<dbReference type="PROSITE" id="PS00108">
    <property type="entry name" value="PROTEIN_KINASE_ST"/>
    <property type="match status" value="1"/>
</dbReference>
<name>A0A836BNQ1_9CHLO</name>
<dbReference type="EMBL" id="JAEHOE010000316">
    <property type="protein sequence ID" value="KAG2481959.1"/>
    <property type="molecule type" value="Genomic_DNA"/>
</dbReference>
<dbReference type="GO" id="GO:0005524">
    <property type="term" value="F:ATP binding"/>
    <property type="evidence" value="ECO:0007669"/>
    <property type="project" value="InterPro"/>
</dbReference>
<keyword evidence="2" id="KW-0472">Membrane</keyword>
<sequence length="482" mass="51455">RLAPLADRGLLYSLEQDPRSSNQSLLATSERLPDPMASPWLHAGVLALALLIAGLLGLLLRSREQALDANQRLAVANAKADRALQTLDVLFAEMGKIEDLVTAVQRGGGPEVVKLRGQMRRVMRTFEEAQSPGAGTSSFARADWRRELRPVYKAYWRENDIERGPFGMSGDTDHDQKAIKEVAFRLSHPNIVRLIHADIQPLPESLARSGSSGCEVLLILELCDLGSLRDALDLGAFRLPASTPAPAPGPSLQEDSEDSNHAQAQGPDQAQAQAQGGLNYLAVLDAAIDVACAMAHLHGRRPCVVHGDLKPANVLLASTCTGMGAAAWNADTHGPRGPAVRQSVKAADVYSYGIMLWELYTGQRPFAGVAQERLVAQVADASTRLRPQFPPGTPGTRRHVAPCPALPGPSTPTFAEILKRLEEMRGALPCPAPPLQPFKPRRPAADGAMAAEASRVAAGPIAPALTGMQLQAPATVSRADVR</sequence>
<keyword evidence="2" id="KW-1133">Transmembrane helix</keyword>
<dbReference type="InterPro" id="IPR001245">
    <property type="entry name" value="Ser-Thr/Tyr_kinase_cat_dom"/>
</dbReference>
<feature type="region of interest" description="Disordered" evidence="1">
    <location>
        <begin position="385"/>
        <end position="406"/>
    </location>
</feature>
<reference evidence="4" key="1">
    <citation type="journal article" date="2020" name="bioRxiv">
        <title>Comparative genomics of Chlamydomonas.</title>
        <authorList>
            <person name="Craig R.J."/>
            <person name="Hasan A.R."/>
            <person name="Ness R.W."/>
            <person name="Keightley P.D."/>
        </authorList>
    </citation>
    <scope>NUCLEOTIDE SEQUENCE</scope>
    <source>
        <strain evidence="4">CCAP 11/70</strain>
    </source>
</reference>
<comment type="caution">
    <text evidence="4">The sequence shown here is derived from an EMBL/GenBank/DDBJ whole genome shotgun (WGS) entry which is preliminary data.</text>
</comment>
<dbReference type="Gene3D" id="1.10.510.10">
    <property type="entry name" value="Transferase(Phosphotransferase) domain 1"/>
    <property type="match status" value="1"/>
</dbReference>
<dbReference type="InterPro" id="IPR008271">
    <property type="entry name" value="Ser/Thr_kinase_AS"/>
</dbReference>
<dbReference type="GO" id="GO:0004674">
    <property type="term" value="F:protein serine/threonine kinase activity"/>
    <property type="evidence" value="ECO:0007669"/>
    <property type="project" value="TreeGrafter"/>
</dbReference>
<dbReference type="PANTHER" id="PTHR44329:SF214">
    <property type="entry name" value="PROTEIN KINASE DOMAIN-CONTAINING PROTEIN"/>
    <property type="match status" value="1"/>
</dbReference>
<dbReference type="OrthoDB" id="535720at2759"/>
<dbReference type="SMART" id="SM00220">
    <property type="entry name" value="S_TKc"/>
    <property type="match status" value="1"/>
</dbReference>
<keyword evidence="5" id="KW-1185">Reference proteome</keyword>
<organism evidence="4 5">
    <name type="scientific">Edaphochlamys debaryana</name>
    <dbReference type="NCBI Taxonomy" id="47281"/>
    <lineage>
        <taxon>Eukaryota</taxon>
        <taxon>Viridiplantae</taxon>
        <taxon>Chlorophyta</taxon>
        <taxon>core chlorophytes</taxon>
        <taxon>Chlorophyceae</taxon>
        <taxon>CS clade</taxon>
        <taxon>Chlamydomonadales</taxon>
        <taxon>Chlamydomonadales incertae sedis</taxon>
        <taxon>Edaphochlamys</taxon>
    </lineage>
</organism>
<keyword evidence="2" id="KW-0812">Transmembrane</keyword>
<dbReference type="Pfam" id="PF07714">
    <property type="entry name" value="PK_Tyr_Ser-Thr"/>
    <property type="match status" value="2"/>
</dbReference>
<evidence type="ECO:0000313" key="5">
    <source>
        <dbReference type="Proteomes" id="UP000612055"/>
    </source>
</evidence>
<protein>
    <recommendedName>
        <fullName evidence="3">Protein kinase domain-containing protein</fullName>
    </recommendedName>
</protein>
<feature type="compositionally biased region" description="Low complexity" evidence="1">
    <location>
        <begin position="262"/>
        <end position="271"/>
    </location>
</feature>
<evidence type="ECO:0000259" key="3">
    <source>
        <dbReference type="PROSITE" id="PS50011"/>
    </source>
</evidence>
<dbReference type="InterPro" id="IPR011009">
    <property type="entry name" value="Kinase-like_dom_sf"/>
</dbReference>
<dbReference type="SUPFAM" id="SSF56112">
    <property type="entry name" value="Protein kinase-like (PK-like)"/>
    <property type="match status" value="1"/>
</dbReference>
<feature type="domain" description="Protein kinase" evidence="3">
    <location>
        <begin position="126"/>
        <end position="424"/>
    </location>
</feature>
<feature type="non-terminal residue" evidence="4">
    <location>
        <position position="482"/>
    </location>
</feature>
<accession>A0A836BNQ1</accession>
<evidence type="ECO:0000256" key="2">
    <source>
        <dbReference type="SAM" id="Phobius"/>
    </source>
</evidence>
<dbReference type="Proteomes" id="UP000612055">
    <property type="component" value="Unassembled WGS sequence"/>
</dbReference>
<dbReference type="PANTHER" id="PTHR44329">
    <property type="entry name" value="SERINE/THREONINE-PROTEIN KINASE TNNI3K-RELATED"/>
    <property type="match status" value="1"/>
</dbReference>
<gene>
    <name evidence="4" type="ORF">HYH03_019091</name>
</gene>